<reference evidence="1" key="2">
    <citation type="submission" date="2014-06" db="EMBL/GenBank/DDBJ databases">
        <authorList>
            <person name="Aslett M."/>
        </authorList>
    </citation>
    <scope>NUCLEOTIDE SEQUENCE</scope>
</reference>
<proteinExistence type="predicted"/>
<evidence type="ECO:0000313" key="1">
    <source>
        <dbReference type="EMBL" id="CDS24122.1"/>
    </source>
</evidence>
<dbReference type="EMBL" id="LK028598">
    <property type="protein sequence ID" value="CDS24122.1"/>
    <property type="molecule type" value="Genomic_DNA"/>
</dbReference>
<evidence type="ECO:0000313" key="2">
    <source>
        <dbReference type="Proteomes" id="UP000492820"/>
    </source>
</evidence>
<reference evidence="1 2" key="1">
    <citation type="journal article" date="2013" name="Nature">
        <title>The genomes of four tapeworm species reveal adaptations to parasitism.</title>
        <authorList>
            <person name="Tsai I.J."/>
            <person name="Zarowiecki M."/>
            <person name="Holroyd N."/>
            <person name="Garciarrubio A."/>
            <person name="Sanchez-Flores A."/>
            <person name="Brooks K.L."/>
            <person name="Tracey A."/>
            <person name="Bobes R.J."/>
            <person name="Fragoso G."/>
            <person name="Sciutto E."/>
            <person name="Aslett M."/>
            <person name="Beasley H."/>
            <person name="Bennett H.M."/>
            <person name="Cai J."/>
            <person name="Camicia F."/>
            <person name="Clark R."/>
            <person name="Cucher M."/>
            <person name="De Silva N."/>
            <person name="Day T.A."/>
            <person name="Deplazes P."/>
            <person name="Estrada K."/>
            <person name="Fernandez C."/>
            <person name="Holland P.W."/>
            <person name="Hou J."/>
            <person name="Hu S."/>
            <person name="Huckvale T."/>
            <person name="Hung S.S."/>
            <person name="Kamenetzky L."/>
            <person name="Keane J.A."/>
            <person name="Kiss F."/>
            <person name="Koziol U."/>
            <person name="Lambert O."/>
            <person name="Liu K."/>
            <person name="Luo X."/>
            <person name="Luo Y."/>
            <person name="Macchiaroli N."/>
            <person name="Nichol S."/>
            <person name="Paps J."/>
            <person name="Parkinson J."/>
            <person name="Pouchkina-Stantcheva N."/>
            <person name="Riddiford N."/>
            <person name="Rosenzvit M."/>
            <person name="Salinas G."/>
            <person name="Wasmuth J.D."/>
            <person name="Zamanian M."/>
            <person name="Zheng Y."/>
            <person name="Cai X."/>
            <person name="Soberon X."/>
            <person name="Olson P.D."/>
            <person name="Laclette J.P."/>
            <person name="Brehm K."/>
            <person name="Berriman M."/>
            <person name="Garciarrubio A."/>
            <person name="Bobes R.J."/>
            <person name="Fragoso G."/>
            <person name="Sanchez-Flores A."/>
            <person name="Estrada K."/>
            <person name="Cevallos M.A."/>
            <person name="Morett E."/>
            <person name="Gonzalez V."/>
            <person name="Portillo T."/>
            <person name="Ochoa-Leyva A."/>
            <person name="Jose M.V."/>
            <person name="Sciutto E."/>
            <person name="Landa A."/>
            <person name="Jimenez L."/>
            <person name="Valdes V."/>
            <person name="Carrero J.C."/>
            <person name="Larralde C."/>
            <person name="Morales-Montor J."/>
            <person name="Limon-Lason J."/>
            <person name="Soberon X."/>
            <person name="Laclette J.P."/>
        </authorList>
    </citation>
    <scope>NUCLEOTIDE SEQUENCE [LARGE SCALE GENOMIC DNA]</scope>
</reference>
<dbReference type="WBParaSite" id="EgrG_000261900">
    <property type="protein sequence ID" value="EgrG_000261900"/>
    <property type="gene ID" value="EgrG_000261900"/>
</dbReference>
<organism evidence="1">
    <name type="scientific">Echinococcus granulosus</name>
    <name type="common">Hydatid tapeworm</name>
    <dbReference type="NCBI Taxonomy" id="6210"/>
    <lineage>
        <taxon>Eukaryota</taxon>
        <taxon>Metazoa</taxon>
        <taxon>Spiralia</taxon>
        <taxon>Lophotrochozoa</taxon>
        <taxon>Platyhelminthes</taxon>
        <taxon>Cestoda</taxon>
        <taxon>Eucestoda</taxon>
        <taxon>Cyclophyllidea</taxon>
        <taxon>Taeniidae</taxon>
        <taxon>Echinococcus</taxon>
        <taxon>Echinococcus granulosus group</taxon>
    </lineage>
</organism>
<accession>A0A068WVE1</accession>
<reference evidence="3" key="3">
    <citation type="submission" date="2020-10" db="UniProtKB">
        <authorList>
            <consortium name="WormBaseParasite"/>
        </authorList>
    </citation>
    <scope>IDENTIFICATION</scope>
</reference>
<evidence type="ECO:0000313" key="3">
    <source>
        <dbReference type="WBParaSite" id="EgrG_000261900"/>
    </source>
</evidence>
<protein>
    <submittedName>
        <fullName evidence="1 3">Uncharacterized protein</fullName>
    </submittedName>
</protein>
<dbReference type="AlphaFoldDB" id="A0A068WVE1"/>
<name>A0A068WVE1_ECHGR</name>
<dbReference type="OrthoDB" id="6229705at2759"/>
<dbReference type="Proteomes" id="UP000492820">
    <property type="component" value="Unassembled WGS sequence"/>
</dbReference>
<sequence length="592" mass="65366">MEKYDTDIPLGCKVRSGPSKIDNFSPSSNIFKLCGFDNSFPENEESVEINLNESGENSLSDTALLMGCSPNFNNETDGNYGLTSSSIMEASERNVNIDYHGCDVDNTSPPRMVASPEEGYLEGAQSNNVSEVTSCSCKSRHQGRLPECKDSPQSVKWTNLCDRVPRKPRIISKRTLQISMEPEKRWSDCQDSVLRIHESSDSYSSSFYENRSPGPYADAFNDDECSEDYCSSVPPSSPIQPSRYSVSSTNKSCSSCRYLVKRKGSGKSQQEPLLIKVGDCDGNLKVNFELPPPSSSRHKRRFDEGILCRDKGNPGTTRELESSCGDSGFEIILRQKEGNQVRLKDDSKNCFTGASNSECQVITRTKSCTDDFTFCCRPCKGRAGTKLGRGEPCYRRYSCSTLGGGVSTSNAWFGNTYTPILRDNCVQTFSELDKRHQWVQCVELSCQSTDQCCQTPVSTCSVEFECQPQVKQNPCKGCRPCSICFIPRNCSAAIPRWRSTVAQKGSPCCDDDACSTESIYIVPEKKPSNDGVSSHCGCALSHCEVDVEFDPEVTPILPEDTDTSTISSSIMRLGLAAASSPRYITREVLMKK</sequence>
<gene>
    <name evidence="3" type="primary">EGR_07108</name>
    <name evidence="1" type="ORF">EgrG_000261900</name>
</gene>